<proteinExistence type="inferred from homology"/>
<dbReference type="InterPro" id="IPR018086">
    <property type="entry name" value="NADH_UbQ_OxRdtase_su1_CS"/>
</dbReference>
<evidence type="ECO:0000313" key="7">
    <source>
        <dbReference type="EMBL" id="RAK55386.1"/>
    </source>
</evidence>
<reference evidence="8" key="1">
    <citation type="submission" date="2018-05" db="EMBL/GenBank/DDBJ databases">
        <authorList>
            <person name="Li X."/>
        </authorList>
    </citation>
    <scope>NUCLEOTIDE SEQUENCE [LARGE SCALE GENOMIC DNA]</scope>
    <source>
        <strain evidence="8">LX32</strain>
    </source>
</reference>
<dbReference type="GO" id="GO:0048038">
    <property type="term" value="F:quinone binding"/>
    <property type="evidence" value="ECO:0007669"/>
    <property type="project" value="UniProtKB-KW"/>
</dbReference>
<comment type="caution">
    <text evidence="7">The sequence shown here is derived from an EMBL/GenBank/DDBJ whole genome shotgun (WGS) entry which is preliminary data.</text>
</comment>
<organism evidence="7 8">
    <name type="scientific">Phenylobacterium soli</name>
    <dbReference type="NCBI Taxonomy" id="2170551"/>
    <lineage>
        <taxon>Bacteria</taxon>
        <taxon>Pseudomonadati</taxon>
        <taxon>Pseudomonadota</taxon>
        <taxon>Alphaproteobacteria</taxon>
        <taxon>Caulobacterales</taxon>
        <taxon>Caulobacteraceae</taxon>
        <taxon>Phenylobacterium</taxon>
    </lineage>
</organism>
<feature type="transmembrane region" description="Helical" evidence="5">
    <location>
        <begin position="161"/>
        <end position="183"/>
    </location>
</feature>
<keyword evidence="5 6" id="KW-0520">NAD</keyword>
<feature type="transmembrane region" description="Helical" evidence="5">
    <location>
        <begin position="264"/>
        <end position="281"/>
    </location>
</feature>
<dbReference type="Proteomes" id="UP000249254">
    <property type="component" value="Unassembled WGS sequence"/>
</dbReference>
<dbReference type="GO" id="GO:0003954">
    <property type="term" value="F:NADH dehydrogenase activity"/>
    <property type="evidence" value="ECO:0007669"/>
    <property type="project" value="TreeGrafter"/>
</dbReference>
<dbReference type="OrthoDB" id="9803734at2"/>
<feature type="transmembrane region" description="Helical" evidence="5">
    <location>
        <begin position="203"/>
        <end position="224"/>
    </location>
</feature>
<dbReference type="EC" id="7.1.1.-" evidence="5"/>
<feature type="transmembrane region" description="Helical" evidence="5">
    <location>
        <begin position="119"/>
        <end position="140"/>
    </location>
</feature>
<keyword evidence="3 5" id="KW-1133">Transmembrane helix</keyword>
<evidence type="ECO:0000256" key="2">
    <source>
        <dbReference type="ARBA" id="ARBA00022692"/>
    </source>
</evidence>
<dbReference type="EMBL" id="QFYQ01000001">
    <property type="protein sequence ID" value="RAK55386.1"/>
    <property type="molecule type" value="Genomic_DNA"/>
</dbReference>
<dbReference type="AlphaFoldDB" id="A0A328ANC3"/>
<dbReference type="PANTHER" id="PTHR11432">
    <property type="entry name" value="NADH DEHYDROGENASE SUBUNIT 1"/>
    <property type="match status" value="1"/>
</dbReference>
<keyword evidence="4 5" id="KW-0472">Membrane</keyword>
<dbReference type="PANTHER" id="PTHR11432:SF3">
    <property type="entry name" value="NADH-UBIQUINONE OXIDOREDUCTASE CHAIN 1"/>
    <property type="match status" value="1"/>
</dbReference>
<dbReference type="GO" id="GO:0009060">
    <property type="term" value="P:aerobic respiration"/>
    <property type="evidence" value="ECO:0007669"/>
    <property type="project" value="TreeGrafter"/>
</dbReference>
<protein>
    <recommendedName>
        <fullName evidence="5">NADH-quinone oxidoreductase subunit H</fullName>
        <ecNumber evidence="5">7.1.1.-</ecNumber>
    </recommendedName>
    <alternativeName>
        <fullName evidence="5">NADH dehydrogenase I subunit H</fullName>
    </alternativeName>
    <alternativeName>
        <fullName evidence="5">NDH-1 subunit H</fullName>
    </alternativeName>
</protein>
<dbReference type="RefSeq" id="WP_111529134.1">
    <property type="nucleotide sequence ID" value="NZ_JBHRSG010000003.1"/>
</dbReference>
<keyword evidence="5" id="KW-1003">Cell membrane</keyword>
<dbReference type="InterPro" id="IPR001694">
    <property type="entry name" value="NADH_UbQ_OxRdtase_su1/FPO"/>
</dbReference>
<dbReference type="GO" id="GO:0005886">
    <property type="term" value="C:plasma membrane"/>
    <property type="evidence" value="ECO:0007669"/>
    <property type="project" value="UniProtKB-SubCell"/>
</dbReference>
<feature type="transmembrane region" description="Helical" evidence="5">
    <location>
        <begin position="333"/>
        <end position="355"/>
    </location>
</feature>
<gene>
    <name evidence="5" type="primary">nuoH</name>
    <name evidence="7" type="ORF">DJ017_13110</name>
</gene>
<dbReference type="PROSITE" id="PS00668">
    <property type="entry name" value="COMPLEX1_ND1_2"/>
    <property type="match status" value="1"/>
</dbReference>
<accession>A0A328ANC3</accession>
<evidence type="ECO:0000256" key="5">
    <source>
        <dbReference type="HAMAP-Rule" id="MF_01350"/>
    </source>
</evidence>
<feature type="transmembrane region" description="Helical" evidence="5">
    <location>
        <begin position="301"/>
        <end position="321"/>
    </location>
</feature>
<comment type="subunit">
    <text evidence="5">NDH-1 is composed of 14 different subunits. Subunits NuoA, H, J, K, L, M, N constitute the membrane sector of the complex.</text>
</comment>
<comment type="similarity">
    <text evidence="5 6">Belongs to the complex I subunit 1 family.</text>
</comment>
<comment type="function">
    <text evidence="5">NDH-1 shuttles electrons from NADH, via FMN and iron-sulfur (Fe-S) centers, to quinones in the respiratory chain. The immediate electron acceptor for the enzyme in this species is believed to be ubiquinone. Couples the redox reaction to proton translocation (for every two electrons transferred, four hydrogen ions are translocated across the cytoplasmic membrane), and thus conserves the redox energy in a proton gradient. This subunit may bind ubiquinone.</text>
</comment>
<evidence type="ECO:0000256" key="4">
    <source>
        <dbReference type="ARBA" id="ARBA00023136"/>
    </source>
</evidence>
<comment type="subcellular location">
    <subcellularLocation>
        <location evidence="5 6">Cell membrane</location>
        <topology evidence="5 6">Multi-pass membrane protein</topology>
    </subcellularLocation>
    <subcellularLocation>
        <location evidence="1">Membrane</location>
        <topology evidence="1">Multi-pass membrane protein</topology>
    </subcellularLocation>
</comment>
<dbReference type="GO" id="GO:0016655">
    <property type="term" value="F:oxidoreductase activity, acting on NAD(P)H, quinone or similar compound as acceptor"/>
    <property type="evidence" value="ECO:0007669"/>
    <property type="project" value="UniProtKB-UniRule"/>
</dbReference>
<dbReference type="NCBIfam" id="NF004745">
    <property type="entry name" value="PRK06076.1-6"/>
    <property type="match status" value="1"/>
</dbReference>
<keyword evidence="5" id="KW-0874">Quinone</keyword>
<evidence type="ECO:0000256" key="3">
    <source>
        <dbReference type="ARBA" id="ARBA00022989"/>
    </source>
</evidence>
<comment type="catalytic activity">
    <reaction evidence="5">
        <text>a quinone + NADH + 5 H(+)(in) = a quinol + NAD(+) + 4 H(+)(out)</text>
        <dbReference type="Rhea" id="RHEA:57888"/>
        <dbReference type="ChEBI" id="CHEBI:15378"/>
        <dbReference type="ChEBI" id="CHEBI:24646"/>
        <dbReference type="ChEBI" id="CHEBI:57540"/>
        <dbReference type="ChEBI" id="CHEBI:57945"/>
        <dbReference type="ChEBI" id="CHEBI:132124"/>
    </reaction>
</comment>
<dbReference type="HAMAP" id="MF_01350">
    <property type="entry name" value="NDH1_NuoH"/>
    <property type="match status" value="1"/>
</dbReference>
<evidence type="ECO:0000256" key="6">
    <source>
        <dbReference type="RuleBase" id="RU000471"/>
    </source>
</evidence>
<name>A0A328ANC3_9CAUL</name>
<keyword evidence="8" id="KW-1185">Reference proteome</keyword>
<evidence type="ECO:0000256" key="1">
    <source>
        <dbReference type="ARBA" id="ARBA00004141"/>
    </source>
</evidence>
<sequence length="359" mass="39295">MGAQSFWSTPGGWTLLTVLQILAVMIWILLSLAFLLLADRKIWAGVQMRKGPNVVGPFGLLQSFADFGKFLLKEIVIPAGADKAVFLLAPLISFILAFGAWAVVPLAPGWVVSNVNVGILYLLAISSLGVYGIIMGGWASNSKYPFLGGLRSAAQMVSYEVSIGFIIVTVIILAGTMNLQEIVASQAGGFWNWYAFGGPGGLAKLPMVIVMIPMAVIFFISALAETNRPPFDLPEAESELVAGYQVEYSSTPYLLFMIGEYSNIVLMCAMISVLFFGGWQAPFPTDFTAHWNPTAASFFGFMWFFLKVIFFFFLFAMVKAIVPRYRYDQLMRLGWKVFLPTSLVAVVAVSAWRVFGGAA</sequence>
<feature type="transmembrane region" description="Helical" evidence="5">
    <location>
        <begin position="85"/>
        <end position="107"/>
    </location>
</feature>
<keyword evidence="5" id="KW-0830">Ubiquinone</keyword>
<keyword evidence="2 5" id="KW-0812">Transmembrane</keyword>
<feature type="transmembrane region" description="Helical" evidence="5">
    <location>
        <begin position="12"/>
        <end position="38"/>
    </location>
</feature>
<dbReference type="Pfam" id="PF00146">
    <property type="entry name" value="NADHdh"/>
    <property type="match status" value="1"/>
</dbReference>
<keyword evidence="5" id="KW-1278">Translocase</keyword>
<keyword evidence="7" id="KW-0560">Oxidoreductase</keyword>
<evidence type="ECO:0000313" key="8">
    <source>
        <dbReference type="Proteomes" id="UP000249254"/>
    </source>
</evidence>